<proteinExistence type="predicted"/>
<protein>
    <submittedName>
        <fullName evidence="3">Alpha/beta hydrolase</fullName>
    </submittedName>
</protein>
<dbReference type="GO" id="GO:0016787">
    <property type="term" value="F:hydrolase activity"/>
    <property type="evidence" value="ECO:0007669"/>
    <property type="project" value="UniProtKB-KW"/>
</dbReference>
<keyword evidence="1" id="KW-1133">Transmembrane helix</keyword>
<dbReference type="InterPro" id="IPR029058">
    <property type="entry name" value="AB_hydrolase_fold"/>
</dbReference>
<keyword evidence="1" id="KW-0472">Membrane</keyword>
<accession>A0ABW7MQG4</accession>
<keyword evidence="4" id="KW-1185">Reference proteome</keyword>
<gene>
    <name evidence="3" type="ORF">V8G56_09090</name>
</gene>
<evidence type="ECO:0000256" key="1">
    <source>
        <dbReference type="SAM" id="Phobius"/>
    </source>
</evidence>
<dbReference type="InterPro" id="IPR022742">
    <property type="entry name" value="Hydrolase_4"/>
</dbReference>
<reference evidence="3 4" key="1">
    <citation type="submission" date="2024-02" db="EMBL/GenBank/DDBJ databases">
        <title>A Gaetbulibacter species isolated from tidal flats and genomic insights of their niches.</title>
        <authorList>
            <person name="Ye Y."/>
        </authorList>
    </citation>
    <scope>NUCLEOTIDE SEQUENCE [LARGE SCALE GENOMIC DNA]</scope>
    <source>
        <strain evidence="3 4">KEM-8</strain>
    </source>
</reference>
<evidence type="ECO:0000259" key="2">
    <source>
        <dbReference type="Pfam" id="PF12146"/>
    </source>
</evidence>
<dbReference type="PANTHER" id="PTHR12277">
    <property type="entry name" value="ALPHA/BETA HYDROLASE DOMAIN-CONTAINING PROTEIN"/>
    <property type="match status" value="1"/>
</dbReference>
<dbReference type="EMBL" id="JBAWKC010000002">
    <property type="protein sequence ID" value="MFH6768890.1"/>
    <property type="molecule type" value="Genomic_DNA"/>
</dbReference>
<dbReference type="SUPFAM" id="SSF53474">
    <property type="entry name" value="alpha/beta-Hydrolases"/>
    <property type="match status" value="1"/>
</dbReference>
<sequence>MAQKGKPKVKIVVIGLIGLYAIICGSLYFFQENIIFRPTVLSQNHIYKFSHPFQEIFLKAEDGGIINAVLFKNDNPKGVILYFHGNVGDLNRWGKITEYFANKNYDVLVMDYRTYGKSSGDLNEAVLYSDAQMCYDYLKKNYNENSITVYGRSLGSAFATYVSSKNKPKQTILEAPFYSLEDVTQRRLFMFPAKYLLKFRFPNFEHIQNINNPLYIFHGTDDAVVPFESGKKLFNASSKINSEFLLIPHGSHNNLNEYDSYKNQINELLK</sequence>
<dbReference type="Gene3D" id="3.40.50.1820">
    <property type="entry name" value="alpha/beta hydrolase"/>
    <property type="match status" value="1"/>
</dbReference>
<name>A0ABW7MQG4_9FLAO</name>
<dbReference type="PANTHER" id="PTHR12277:SF81">
    <property type="entry name" value="PROTEIN ABHD13"/>
    <property type="match status" value="1"/>
</dbReference>
<keyword evidence="3" id="KW-0378">Hydrolase</keyword>
<dbReference type="Proteomes" id="UP001610104">
    <property type="component" value="Unassembled WGS sequence"/>
</dbReference>
<evidence type="ECO:0000313" key="3">
    <source>
        <dbReference type="EMBL" id="MFH6768890.1"/>
    </source>
</evidence>
<keyword evidence="1" id="KW-0812">Transmembrane</keyword>
<feature type="domain" description="Serine aminopeptidase S33" evidence="2">
    <location>
        <begin position="75"/>
        <end position="186"/>
    </location>
</feature>
<dbReference type="RefSeq" id="WP_395438136.1">
    <property type="nucleotide sequence ID" value="NZ_JBAWKC010000002.1"/>
</dbReference>
<feature type="transmembrane region" description="Helical" evidence="1">
    <location>
        <begin position="12"/>
        <end position="30"/>
    </location>
</feature>
<organism evidence="3 4">
    <name type="scientific">Gaetbulibacter aquiaggeris</name>
    <dbReference type="NCBI Taxonomy" id="1735373"/>
    <lineage>
        <taxon>Bacteria</taxon>
        <taxon>Pseudomonadati</taxon>
        <taxon>Bacteroidota</taxon>
        <taxon>Flavobacteriia</taxon>
        <taxon>Flavobacteriales</taxon>
        <taxon>Flavobacteriaceae</taxon>
        <taxon>Gaetbulibacter</taxon>
    </lineage>
</organism>
<dbReference type="Pfam" id="PF12146">
    <property type="entry name" value="Hydrolase_4"/>
    <property type="match status" value="1"/>
</dbReference>
<comment type="caution">
    <text evidence="3">The sequence shown here is derived from an EMBL/GenBank/DDBJ whole genome shotgun (WGS) entry which is preliminary data.</text>
</comment>
<evidence type="ECO:0000313" key="4">
    <source>
        <dbReference type="Proteomes" id="UP001610104"/>
    </source>
</evidence>